<evidence type="ECO:0008006" key="4">
    <source>
        <dbReference type="Google" id="ProtNLM"/>
    </source>
</evidence>
<dbReference type="OrthoDB" id="298498at2759"/>
<comment type="caution">
    <text evidence="2">The sequence shown here is derived from an EMBL/GenBank/DDBJ whole genome shotgun (WGS) entry which is preliminary data.</text>
</comment>
<reference evidence="2" key="1">
    <citation type="submission" date="2021-01" db="EMBL/GenBank/DDBJ databases">
        <authorList>
            <consortium name="Genoscope - CEA"/>
            <person name="William W."/>
        </authorList>
    </citation>
    <scope>NUCLEOTIDE SEQUENCE</scope>
</reference>
<dbReference type="Proteomes" id="UP000689195">
    <property type="component" value="Unassembled WGS sequence"/>
</dbReference>
<feature type="transmembrane region" description="Helical" evidence="1">
    <location>
        <begin position="1341"/>
        <end position="1364"/>
    </location>
</feature>
<keyword evidence="1" id="KW-0812">Transmembrane</keyword>
<proteinExistence type="predicted"/>
<accession>A0A8S1UKE9</accession>
<evidence type="ECO:0000313" key="2">
    <source>
        <dbReference type="EMBL" id="CAD8164925.1"/>
    </source>
</evidence>
<keyword evidence="3" id="KW-1185">Reference proteome</keyword>
<name>A0A8S1UKE9_9CILI</name>
<evidence type="ECO:0000256" key="1">
    <source>
        <dbReference type="SAM" id="Phobius"/>
    </source>
</evidence>
<gene>
    <name evidence="2" type="ORF">PPENT_87.1.T0410306</name>
</gene>
<evidence type="ECO:0000313" key="3">
    <source>
        <dbReference type="Proteomes" id="UP000689195"/>
    </source>
</evidence>
<keyword evidence="1" id="KW-1133">Transmembrane helix</keyword>
<sequence length="1384" mass="161759">MLIFLLFQITYQQCLVNSEAQTNFFKLSNETIRLNMFDYFYGYNLEFSTDKDYELQNVLNQLDILELEGIVIDSSLLISQYTKEWMNKIVTLNEINEAYIVYIIGIENNQLLIQNTLYIPQQQIQVNCNEITFLDNEQILVNCNNNIAGQSNYFFYVSQIQDQFSWQILQYTPSTLQYQVSIIDLQVALDQDKNILVILGRYNQQYFYGVIEIYSYQQLKNQQTLNPIQIFNQYQYRQYKISNYQIYLMNVTNVINVYTLNNFSQIEQYNISQFIYSNYQLLAFDVDLNGENLLVYTTLNGQNLFEVTTTDLIKEYIVRIDFQQTDIPQLFSNNELITLYIADQYYIYDRIQPNIIINTQTQNVIGLNQLPYNILTYITNSLYYYQILQPQLFINSTSNSIIELQAISNEQNIQINCSVTLNVTIHGLVPVLYQYEKELPSQIIVKTDKTYLNALNYVSGSLIMISAQSSKNSIIIQDPSLQVQLSKKIWDQINGVFSFYSSDFQSYAMFILQYQYAKDIIKYSQISLRLCDINLFDYIQIDQMECRDYQQIFQINAPINKLQFTDLTNPDEVYFVADIAFSAVVIYKLDQFNVFTQIQAKFICEPLPIDEQDYFHSITDFYVIGNYLYFILSRIQQIWIYDIQTCKLIYKLTNSFFDTPFFPASLAGQTIVDENNKLRQIIFINSLSYVYVLEIFNKIPIYQNIIKMDNYTNIKTLSVIKDSIILVVQERFGSTSIYQYFYSIDQPTNEIKFIKKLPQYGVSINNKFIVASDDSLFYILMNNNFYYVYNPTLSSQDSLIQQLDYIGDYISATHIPNILKQSNIIIASHTNLVIYSVTNPTYIMIEQNTNFNTMQKESINYTVSVQSQISNNQLNIKGSFIAYDTLFVGFFNSSYVFQNNQIDQITILNNPQFTINLNLVGSITNNVISYYASTPIFDGYPQIICLLRQPFSIKKIIQPTPVDITQFTFSTQSPLIYAQNIGALYEVIEQEFVELINYNNQFTHCWALVYYSQLQQVISLCSQYYVYTFTIYNQTQQTHQQFQAFNKFYFPLKMEYYSNLVSTLAIQQGDRSYSILIGNLSNSTYFQNIKLQCQISSADQITSQDIGDFTVVQINGMFLFIYVCPQIQQIQYATISSTGNTVLNQSIMHIQTELPKKATLQEIKLIQLESQQLIFLITTKEFYSIILEADYSYYNGYILLTNVTSNKQIAPMQQSYQVKNTYYVNNFLFTTYHDTIIDTYFLALYDLSNPNLNIYYSIDTLRFKSPIIYTVQSTYNTVFVMDSFPVLYSYNYSNQVGLNIENITQTSYPIYLYINIDQKYGPTQILQLQFQYPPIGQTENWVKYTCIGVGSLYVITLIIIIAVVGHQKKKQPSEDMQALELNLR</sequence>
<organism evidence="2 3">
    <name type="scientific">Paramecium pentaurelia</name>
    <dbReference type="NCBI Taxonomy" id="43138"/>
    <lineage>
        <taxon>Eukaryota</taxon>
        <taxon>Sar</taxon>
        <taxon>Alveolata</taxon>
        <taxon>Ciliophora</taxon>
        <taxon>Intramacronucleata</taxon>
        <taxon>Oligohymenophorea</taxon>
        <taxon>Peniculida</taxon>
        <taxon>Parameciidae</taxon>
        <taxon>Paramecium</taxon>
    </lineage>
</organism>
<protein>
    <recommendedName>
        <fullName evidence="4">Transmembrane protein</fullName>
    </recommendedName>
</protein>
<dbReference type="EMBL" id="CAJJDO010000041">
    <property type="protein sequence ID" value="CAD8164925.1"/>
    <property type="molecule type" value="Genomic_DNA"/>
</dbReference>
<keyword evidence="1" id="KW-0472">Membrane</keyword>